<gene>
    <name evidence="2" type="ORF">ONZ51_g4183</name>
</gene>
<reference evidence="2" key="1">
    <citation type="submission" date="2022-11" db="EMBL/GenBank/DDBJ databases">
        <title>Genome Sequence of Cubamyces cubensis.</title>
        <authorList>
            <person name="Buettner E."/>
        </authorList>
    </citation>
    <scope>NUCLEOTIDE SEQUENCE</scope>
    <source>
        <strain evidence="2">MPL-01</strain>
    </source>
</reference>
<protein>
    <submittedName>
        <fullName evidence="2">Uncharacterized protein</fullName>
    </submittedName>
</protein>
<dbReference type="AlphaFoldDB" id="A0AAD7TWC0"/>
<keyword evidence="3" id="KW-1185">Reference proteome</keyword>
<accession>A0AAD7TWC0</accession>
<evidence type="ECO:0000256" key="1">
    <source>
        <dbReference type="SAM" id="MobiDB-lite"/>
    </source>
</evidence>
<name>A0AAD7TWC0_9APHY</name>
<proteinExistence type="predicted"/>
<dbReference type="EMBL" id="JAPEVG010000079">
    <property type="protein sequence ID" value="KAJ8487414.1"/>
    <property type="molecule type" value="Genomic_DNA"/>
</dbReference>
<feature type="region of interest" description="Disordered" evidence="1">
    <location>
        <begin position="136"/>
        <end position="183"/>
    </location>
</feature>
<evidence type="ECO:0000313" key="3">
    <source>
        <dbReference type="Proteomes" id="UP001215151"/>
    </source>
</evidence>
<organism evidence="2 3">
    <name type="scientific">Trametes cubensis</name>
    <dbReference type="NCBI Taxonomy" id="1111947"/>
    <lineage>
        <taxon>Eukaryota</taxon>
        <taxon>Fungi</taxon>
        <taxon>Dikarya</taxon>
        <taxon>Basidiomycota</taxon>
        <taxon>Agaricomycotina</taxon>
        <taxon>Agaricomycetes</taxon>
        <taxon>Polyporales</taxon>
        <taxon>Polyporaceae</taxon>
        <taxon>Trametes</taxon>
    </lineage>
</organism>
<sequence length="183" mass="21306">MECIIRTPHYQAVRRPQTKTLFIVLPTDEAMSDADPDRAPARRVPVRDERGLVNYYEEVEQDIDRLWRERLGKYLYDFVVKNDMARQGIQLPCQPDKVFLANFPAHYTLWVHKKGDPHDPRKDHYLYGEISSAFGRYHPSRRDRDKKDRDKGGGGKRPRTKASRAAASTTIPFKDYTKLNTAS</sequence>
<evidence type="ECO:0000313" key="2">
    <source>
        <dbReference type="EMBL" id="KAJ8487414.1"/>
    </source>
</evidence>
<dbReference type="Proteomes" id="UP001215151">
    <property type="component" value="Unassembled WGS sequence"/>
</dbReference>
<feature type="compositionally biased region" description="Basic and acidic residues" evidence="1">
    <location>
        <begin position="140"/>
        <end position="153"/>
    </location>
</feature>
<comment type="caution">
    <text evidence="2">The sequence shown here is derived from an EMBL/GenBank/DDBJ whole genome shotgun (WGS) entry which is preliminary data.</text>
</comment>